<dbReference type="EMBL" id="SNRW01020609">
    <property type="protein sequence ID" value="KAA6365299.1"/>
    <property type="molecule type" value="Genomic_DNA"/>
</dbReference>
<dbReference type="InterPro" id="IPR052766">
    <property type="entry name" value="S41A_metabolite_peptidase"/>
</dbReference>
<evidence type="ECO:0000313" key="1">
    <source>
        <dbReference type="EMBL" id="KAA6365299.1"/>
    </source>
</evidence>
<feature type="non-terminal residue" evidence="1">
    <location>
        <position position="204"/>
    </location>
</feature>
<dbReference type="Proteomes" id="UP000324800">
    <property type="component" value="Unassembled WGS sequence"/>
</dbReference>
<dbReference type="PANTHER" id="PTHR37049">
    <property type="entry name" value="PEPTIDASE S41 FAMILY PROTEIN"/>
    <property type="match status" value="1"/>
</dbReference>
<dbReference type="OrthoDB" id="27214at2759"/>
<dbReference type="AlphaFoldDB" id="A0A5J4U4M6"/>
<proteinExistence type="predicted"/>
<protein>
    <submittedName>
        <fullName evidence="1">Uncharacterized protein</fullName>
    </submittedName>
</protein>
<accession>A0A5J4U4M6</accession>
<gene>
    <name evidence="1" type="ORF">EZS28_039174</name>
</gene>
<name>A0A5J4U4M6_9EUKA</name>
<sequence>MGNNDTFAKYLKNQKITRQILYQPQDVLIITDGACANSCSQFVKHIGEKYLGRIDRVGIPYPDDKDIRFDVGMATSGSVYNYKSVQEIRLNEIYDDYEININKLPNKFNRIGTDLTWSNKSRYGFTDETSDQLLEYKIVDADFRVEYFQFGSLISDEDEQRFALNDPYSIYGHPCSVRGSSEAKGRYSNGTAKIGEYLTDKCIF</sequence>
<reference evidence="1 2" key="1">
    <citation type="submission" date="2019-03" db="EMBL/GenBank/DDBJ databases">
        <title>Single cell metagenomics reveals metabolic interactions within the superorganism composed of flagellate Streblomastix strix and complex community of Bacteroidetes bacteria on its surface.</title>
        <authorList>
            <person name="Treitli S.C."/>
            <person name="Kolisko M."/>
            <person name="Husnik F."/>
            <person name="Keeling P."/>
            <person name="Hampl V."/>
        </authorList>
    </citation>
    <scope>NUCLEOTIDE SEQUENCE [LARGE SCALE GENOMIC DNA]</scope>
    <source>
        <strain evidence="1">ST1C</strain>
    </source>
</reference>
<evidence type="ECO:0000313" key="2">
    <source>
        <dbReference type="Proteomes" id="UP000324800"/>
    </source>
</evidence>
<organism evidence="1 2">
    <name type="scientific">Streblomastix strix</name>
    <dbReference type="NCBI Taxonomy" id="222440"/>
    <lineage>
        <taxon>Eukaryota</taxon>
        <taxon>Metamonada</taxon>
        <taxon>Preaxostyla</taxon>
        <taxon>Oxymonadida</taxon>
        <taxon>Streblomastigidae</taxon>
        <taxon>Streblomastix</taxon>
    </lineage>
</organism>
<comment type="caution">
    <text evidence="1">The sequence shown here is derived from an EMBL/GenBank/DDBJ whole genome shotgun (WGS) entry which is preliminary data.</text>
</comment>
<dbReference type="PANTHER" id="PTHR37049:SF4">
    <property type="entry name" value="RHODANESE DOMAIN-CONTAINING PROTEIN"/>
    <property type="match status" value="1"/>
</dbReference>